<evidence type="ECO:0000256" key="3">
    <source>
        <dbReference type="ARBA" id="ARBA00022643"/>
    </source>
</evidence>
<feature type="binding site" evidence="6">
    <location>
        <begin position="65"/>
        <end position="70"/>
    </location>
    <ligand>
        <name>FMN</name>
        <dbReference type="ChEBI" id="CHEBI:58210"/>
    </ligand>
</feature>
<accession>A0ABW1L0M9</accession>
<feature type="binding site" evidence="6">
    <location>
        <position position="131"/>
    </location>
    <ligand>
        <name>substrate</name>
    </ligand>
</feature>
<keyword evidence="10" id="KW-1185">Reference proteome</keyword>
<comment type="caution">
    <text evidence="6">Lacks conserved residue(s) required for the propagation of feature annotation.</text>
</comment>
<dbReference type="PANTHER" id="PTHR10851:SF0">
    <property type="entry name" value="PYRIDOXINE-5'-PHOSPHATE OXIDASE"/>
    <property type="match status" value="1"/>
</dbReference>
<feature type="binding site" evidence="6">
    <location>
        <position position="135"/>
    </location>
    <ligand>
        <name>substrate</name>
    </ligand>
</feature>
<dbReference type="NCBIfam" id="TIGR00558">
    <property type="entry name" value="pdxH"/>
    <property type="match status" value="1"/>
</dbReference>
<comment type="cofactor">
    <cofactor evidence="6">
        <name>FMN</name>
        <dbReference type="ChEBI" id="CHEBI:58210"/>
    </cofactor>
    <text evidence="6">Binds 1 FMN per subunit.</text>
</comment>
<evidence type="ECO:0000256" key="4">
    <source>
        <dbReference type="ARBA" id="ARBA00023002"/>
    </source>
</evidence>
<dbReference type="PANTHER" id="PTHR10851">
    <property type="entry name" value="PYRIDOXINE-5-PHOSPHATE OXIDASE"/>
    <property type="match status" value="1"/>
</dbReference>
<keyword evidence="4 6" id="KW-0560">Oxidoreductase</keyword>
<feature type="binding site" evidence="6">
    <location>
        <position position="127"/>
    </location>
    <ligand>
        <name>substrate</name>
    </ligand>
</feature>
<sequence>MADIIPPSPSEEAYAVDQDQGDVFNIGDPFALFADWLALAVKKEPNDANAMALATVDETGTPDVRMVLLKDVDACGLTFYTNLESAKGQELAANPKAAIVFHWKSIRRQVRFRGNVERVTDEEADAYFATRARASRIGAWASDQSRPMESRFALEKAVAKKTAQFGLGDIPRPPHWSGYRVIPTQIEFWVNRPFRLHERLVYRRPDATSAWTKENLYP</sequence>
<evidence type="ECO:0000313" key="10">
    <source>
        <dbReference type="Proteomes" id="UP001596116"/>
    </source>
</evidence>
<evidence type="ECO:0000256" key="6">
    <source>
        <dbReference type="HAMAP-Rule" id="MF_01629"/>
    </source>
</evidence>
<comment type="function">
    <text evidence="6">Catalyzes the oxidation of either pyridoxine 5'-phosphate (PNP) or pyridoxamine 5'-phosphate (PMP) into pyridoxal 5'-phosphate (PLP).</text>
</comment>
<dbReference type="InterPro" id="IPR000659">
    <property type="entry name" value="Pyridox_Oxase"/>
</dbReference>
<evidence type="ECO:0000259" key="7">
    <source>
        <dbReference type="Pfam" id="PF01243"/>
    </source>
</evidence>
<dbReference type="EC" id="1.4.3.5" evidence="6"/>
<dbReference type="InterPro" id="IPR011576">
    <property type="entry name" value="Pyridox_Oxase_N"/>
</dbReference>
<dbReference type="Pfam" id="PF10590">
    <property type="entry name" value="PNP_phzG_C"/>
    <property type="match status" value="1"/>
</dbReference>
<dbReference type="Gene3D" id="2.30.110.10">
    <property type="entry name" value="Electron Transport, Fmn-binding Protein, Chain A"/>
    <property type="match status" value="1"/>
</dbReference>
<proteinExistence type="inferred from homology"/>
<dbReference type="EMBL" id="JBHPON010000001">
    <property type="protein sequence ID" value="MFC6035797.1"/>
    <property type="molecule type" value="Genomic_DNA"/>
</dbReference>
<comment type="similarity">
    <text evidence="1 6">Belongs to the pyridoxamine 5'-phosphate oxidase family.</text>
</comment>
<protein>
    <recommendedName>
        <fullName evidence="6">Pyridoxine/pyridoxamine 5'-phosphate oxidase</fullName>
        <ecNumber evidence="6">1.4.3.5</ecNumber>
    </recommendedName>
    <alternativeName>
        <fullName evidence="6">PNP/PMP oxidase</fullName>
        <shortName evidence="6">PNPOx</shortName>
    </alternativeName>
    <alternativeName>
        <fullName evidence="6">Pyridoxal 5'-phosphate synthase</fullName>
    </alternativeName>
</protein>
<evidence type="ECO:0000256" key="2">
    <source>
        <dbReference type="ARBA" id="ARBA00022630"/>
    </source>
</evidence>
<comment type="pathway">
    <text evidence="6">Cofactor metabolism; pyridoxal 5'-phosphate salvage; pyridoxal 5'-phosphate from pyridoxine 5'-phosphate: step 1/1.</text>
</comment>
<dbReference type="PROSITE" id="PS01064">
    <property type="entry name" value="PYRIDOX_OXIDASE"/>
    <property type="match status" value="1"/>
</dbReference>
<dbReference type="Pfam" id="PF01243">
    <property type="entry name" value="PNPOx_N"/>
    <property type="match status" value="1"/>
</dbReference>
<dbReference type="InterPro" id="IPR019576">
    <property type="entry name" value="Pyridoxamine_oxidase_dimer_C"/>
</dbReference>
<gene>
    <name evidence="6 9" type="primary">pdxH</name>
    <name evidence="9" type="ORF">ACFMB1_09600</name>
</gene>
<comment type="caution">
    <text evidence="9">The sequence shown here is derived from an EMBL/GenBank/DDBJ whole genome shotgun (WGS) entry which is preliminary data.</text>
</comment>
<comment type="catalytic activity">
    <reaction evidence="6">
        <text>pyridoxine 5'-phosphate + O2 = pyridoxal 5'-phosphate + H2O2</text>
        <dbReference type="Rhea" id="RHEA:15149"/>
        <dbReference type="ChEBI" id="CHEBI:15379"/>
        <dbReference type="ChEBI" id="CHEBI:16240"/>
        <dbReference type="ChEBI" id="CHEBI:58589"/>
        <dbReference type="ChEBI" id="CHEBI:597326"/>
        <dbReference type="EC" id="1.4.3.5"/>
    </reaction>
</comment>
<feature type="binding site" evidence="6">
    <location>
        <position position="189"/>
    </location>
    <ligand>
        <name>FMN</name>
        <dbReference type="ChEBI" id="CHEBI:58210"/>
    </ligand>
</feature>
<feature type="domain" description="Pyridoxamine 5'-phosphate oxidase N-terminal" evidence="7">
    <location>
        <begin position="41"/>
        <end position="159"/>
    </location>
</feature>
<evidence type="ECO:0000259" key="8">
    <source>
        <dbReference type="Pfam" id="PF10590"/>
    </source>
</evidence>
<feature type="binding site" evidence="6">
    <location>
        <begin position="144"/>
        <end position="145"/>
    </location>
    <ligand>
        <name>FMN</name>
        <dbReference type="ChEBI" id="CHEBI:58210"/>
    </ligand>
</feature>
<dbReference type="NCBIfam" id="NF004231">
    <property type="entry name" value="PRK05679.1"/>
    <property type="match status" value="1"/>
</dbReference>
<keyword evidence="2 6" id="KW-0285">Flavoprotein</keyword>
<reference evidence="9 10" key="1">
    <citation type="submission" date="2024-09" db="EMBL/GenBank/DDBJ databases">
        <authorList>
            <person name="Zhang Z.-H."/>
        </authorList>
    </citation>
    <scope>NUCLEOTIDE SEQUENCE [LARGE SCALE GENOMIC DNA]</scope>
    <source>
        <strain evidence="9 10">HHTR114</strain>
    </source>
</reference>
<evidence type="ECO:0000256" key="5">
    <source>
        <dbReference type="ARBA" id="ARBA00023096"/>
    </source>
</evidence>
<dbReference type="InterPro" id="IPR019740">
    <property type="entry name" value="Pyridox_Oxase_CS"/>
</dbReference>
<comment type="catalytic activity">
    <reaction evidence="6">
        <text>pyridoxamine 5'-phosphate + O2 + H2O = pyridoxal 5'-phosphate + H2O2 + NH4(+)</text>
        <dbReference type="Rhea" id="RHEA:15817"/>
        <dbReference type="ChEBI" id="CHEBI:15377"/>
        <dbReference type="ChEBI" id="CHEBI:15379"/>
        <dbReference type="ChEBI" id="CHEBI:16240"/>
        <dbReference type="ChEBI" id="CHEBI:28938"/>
        <dbReference type="ChEBI" id="CHEBI:58451"/>
        <dbReference type="ChEBI" id="CHEBI:597326"/>
        <dbReference type="EC" id="1.4.3.5"/>
    </reaction>
</comment>
<comment type="pathway">
    <text evidence="6">Cofactor metabolism; pyridoxal 5'-phosphate salvage; pyridoxal 5'-phosphate from pyridoxamine 5'-phosphate: step 1/1.</text>
</comment>
<organism evidence="9 10">
    <name type="scientific">Hyphococcus aureus</name>
    <dbReference type="NCBI Taxonomy" id="2666033"/>
    <lineage>
        <taxon>Bacteria</taxon>
        <taxon>Pseudomonadati</taxon>
        <taxon>Pseudomonadota</taxon>
        <taxon>Alphaproteobacteria</taxon>
        <taxon>Parvularculales</taxon>
        <taxon>Parvularculaceae</taxon>
        <taxon>Hyphococcus</taxon>
    </lineage>
</organism>
<feature type="domain" description="Pyridoxine 5'-phosphate oxidase dimerisation C-terminal" evidence="8">
    <location>
        <begin position="176"/>
        <end position="218"/>
    </location>
</feature>
<dbReference type="GO" id="GO:0004733">
    <property type="term" value="F:pyridoxamine phosphate oxidase activity"/>
    <property type="evidence" value="ECO:0007669"/>
    <property type="project" value="UniProtKB-EC"/>
</dbReference>
<dbReference type="Proteomes" id="UP001596116">
    <property type="component" value="Unassembled WGS sequence"/>
</dbReference>
<feature type="binding site" evidence="6">
    <location>
        <begin position="80"/>
        <end position="81"/>
    </location>
    <ligand>
        <name>FMN</name>
        <dbReference type="ChEBI" id="CHEBI:58210"/>
    </ligand>
</feature>
<dbReference type="InterPro" id="IPR012349">
    <property type="entry name" value="Split_barrel_FMN-bd"/>
</dbReference>
<dbReference type="PIRSF" id="PIRSF000190">
    <property type="entry name" value="Pyd_amn-ph_oxd"/>
    <property type="match status" value="1"/>
</dbReference>
<feature type="binding site" evidence="6">
    <location>
        <begin position="195"/>
        <end position="197"/>
    </location>
    <ligand>
        <name>substrate</name>
    </ligand>
</feature>
<dbReference type="HAMAP" id="MF_01629">
    <property type="entry name" value="PdxH"/>
    <property type="match status" value="1"/>
</dbReference>
<dbReference type="RefSeq" id="WP_379878613.1">
    <property type="nucleotide sequence ID" value="NZ_JBHPON010000001.1"/>
</dbReference>
<dbReference type="SUPFAM" id="SSF50475">
    <property type="entry name" value="FMN-binding split barrel"/>
    <property type="match status" value="1"/>
</dbReference>
<feature type="binding site" evidence="6">
    <location>
        <position position="109"/>
    </location>
    <ligand>
        <name>FMN</name>
        <dbReference type="ChEBI" id="CHEBI:58210"/>
    </ligand>
</feature>
<name>A0ABW1L0M9_9PROT</name>
<evidence type="ECO:0000256" key="1">
    <source>
        <dbReference type="ARBA" id="ARBA00007301"/>
    </source>
</evidence>
<evidence type="ECO:0000313" key="9">
    <source>
        <dbReference type="EMBL" id="MFC6035797.1"/>
    </source>
</evidence>
<feature type="binding site" evidence="6">
    <location>
        <position position="87"/>
    </location>
    <ligand>
        <name>FMN</name>
        <dbReference type="ChEBI" id="CHEBI:58210"/>
    </ligand>
</feature>
<comment type="subunit">
    <text evidence="6">Homodimer.</text>
</comment>
<keyword evidence="5 6" id="KW-0664">Pyridoxine biosynthesis</keyword>
<keyword evidence="3 6" id="KW-0288">FMN</keyword>
<feature type="binding site" evidence="6">
    <location>
        <position position="199"/>
    </location>
    <ligand>
        <name>FMN</name>
        <dbReference type="ChEBI" id="CHEBI:58210"/>
    </ligand>
</feature>
<feature type="binding site" evidence="6">
    <location>
        <position position="70"/>
    </location>
    <ligand>
        <name>substrate</name>
    </ligand>
</feature>